<name>G7NB98_MACMU</name>
<dbReference type="EMBL" id="CM001265">
    <property type="protein sequence ID" value="EHH21885.1"/>
    <property type="molecule type" value="Genomic_DNA"/>
</dbReference>
<feature type="non-terminal residue" evidence="2">
    <location>
        <position position="104"/>
    </location>
</feature>
<reference evidence="2" key="1">
    <citation type="journal article" date="2011" name="Nat. Biotechnol.">
        <title>Genome sequencing and comparison of two nonhuman primate animal models, the cynomolgus and Chinese rhesus macaques.</title>
        <authorList>
            <person name="Yan G."/>
            <person name="Zhang G."/>
            <person name="Fang X."/>
            <person name="Zhang Y."/>
            <person name="Li C."/>
            <person name="Ling F."/>
            <person name="Cooper D.N."/>
            <person name="Li Q."/>
            <person name="Li Y."/>
            <person name="van Gool A.J."/>
            <person name="Du H."/>
            <person name="Chen J."/>
            <person name="Chen R."/>
            <person name="Zhang P."/>
            <person name="Huang Z."/>
            <person name="Thompson J.R."/>
            <person name="Meng Y."/>
            <person name="Bai Y."/>
            <person name="Wang J."/>
            <person name="Zhuo M."/>
            <person name="Wang T."/>
            <person name="Huang Y."/>
            <person name="Wei L."/>
            <person name="Li J."/>
            <person name="Wang Z."/>
            <person name="Hu H."/>
            <person name="Yang P."/>
            <person name="Le L."/>
            <person name="Stenson P.D."/>
            <person name="Li B."/>
            <person name="Liu X."/>
            <person name="Ball E.V."/>
            <person name="An N."/>
            <person name="Huang Q."/>
            <person name="Zhang Y."/>
            <person name="Fan W."/>
            <person name="Zhang X."/>
            <person name="Li Y."/>
            <person name="Wang W."/>
            <person name="Katze M.G."/>
            <person name="Su B."/>
            <person name="Nielsen R."/>
            <person name="Yang H."/>
            <person name="Wang J."/>
            <person name="Wang X."/>
            <person name="Wang J."/>
        </authorList>
    </citation>
    <scope>NUCLEOTIDE SEQUENCE [LARGE SCALE GENOMIC DNA]</scope>
    <source>
        <strain evidence="2">CR-5</strain>
    </source>
</reference>
<protein>
    <submittedName>
        <fullName evidence="2">Uncharacterized protein</fullName>
    </submittedName>
</protein>
<feature type="compositionally biased region" description="Polar residues" evidence="1">
    <location>
        <begin position="9"/>
        <end position="24"/>
    </location>
</feature>
<accession>G7NB98</accession>
<dbReference type="AlphaFoldDB" id="G7NB98"/>
<feature type="non-terminal residue" evidence="2">
    <location>
        <position position="1"/>
    </location>
</feature>
<evidence type="ECO:0000313" key="2">
    <source>
        <dbReference type="EMBL" id="EHH21885.1"/>
    </source>
</evidence>
<organism evidence="2">
    <name type="scientific">Macaca mulatta</name>
    <name type="common">Rhesus macaque</name>
    <dbReference type="NCBI Taxonomy" id="9544"/>
    <lineage>
        <taxon>Eukaryota</taxon>
        <taxon>Metazoa</taxon>
        <taxon>Chordata</taxon>
        <taxon>Craniata</taxon>
        <taxon>Vertebrata</taxon>
        <taxon>Euteleostomi</taxon>
        <taxon>Mammalia</taxon>
        <taxon>Eutheria</taxon>
        <taxon>Euarchontoglires</taxon>
        <taxon>Primates</taxon>
        <taxon>Haplorrhini</taxon>
        <taxon>Catarrhini</taxon>
        <taxon>Cercopithecidae</taxon>
        <taxon>Cercopithecinae</taxon>
        <taxon>Macaca</taxon>
    </lineage>
</organism>
<proteinExistence type="predicted"/>
<feature type="region of interest" description="Disordered" evidence="1">
    <location>
        <begin position="1"/>
        <end position="34"/>
    </location>
</feature>
<dbReference type="Proteomes" id="UP000013456">
    <property type="component" value="Chromosome 13"/>
</dbReference>
<gene>
    <name evidence="2" type="ORF">EGK_05046</name>
</gene>
<sequence length="104" mass="11500">SSSHHDSWTSHYNGLPNQPTFQNPTPGPLLQDPQIHSLSSDMLQFPTVHGTPEPLCKVCAQQQLRKVQCPQPLASVNMAKLRLRRVGSWPKVLKPVTARAGTRA</sequence>
<evidence type="ECO:0000256" key="1">
    <source>
        <dbReference type="SAM" id="MobiDB-lite"/>
    </source>
</evidence>